<dbReference type="SMART" id="SM00066">
    <property type="entry name" value="GAL4"/>
    <property type="match status" value="1"/>
</dbReference>
<keyword evidence="1" id="KW-0805">Transcription regulation</keyword>
<evidence type="ECO:0000256" key="3">
    <source>
        <dbReference type="ARBA" id="ARBA00023163"/>
    </source>
</evidence>
<dbReference type="Proteomes" id="UP001152592">
    <property type="component" value="Unassembled WGS sequence"/>
</dbReference>
<reference evidence="7" key="1">
    <citation type="submission" date="2021-07" db="EMBL/GenBank/DDBJ databases">
        <authorList>
            <person name="Branca A.L. A."/>
        </authorList>
    </citation>
    <scope>NUCLEOTIDE SEQUENCE</scope>
</reference>
<dbReference type="GO" id="GO:0000981">
    <property type="term" value="F:DNA-binding transcription factor activity, RNA polymerase II-specific"/>
    <property type="evidence" value="ECO:0007669"/>
    <property type="project" value="InterPro"/>
</dbReference>
<dbReference type="EMBL" id="CAJVPD010000111">
    <property type="protein sequence ID" value="CAG8337052.1"/>
    <property type="molecule type" value="Genomic_DNA"/>
</dbReference>
<dbReference type="OrthoDB" id="2021138at2759"/>
<keyword evidence="2" id="KW-0238">DNA-binding</keyword>
<dbReference type="GO" id="GO:0003677">
    <property type="term" value="F:DNA binding"/>
    <property type="evidence" value="ECO:0007669"/>
    <property type="project" value="UniProtKB-KW"/>
</dbReference>
<name>A0A9W4ITN1_9EURO</name>
<dbReference type="Gene3D" id="4.10.240.10">
    <property type="entry name" value="Zn(2)-C6 fungal-type DNA-binding domain"/>
    <property type="match status" value="1"/>
</dbReference>
<evidence type="ECO:0000256" key="2">
    <source>
        <dbReference type="ARBA" id="ARBA00023125"/>
    </source>
</evidence>
<dbReference type="InterPro" id="IPR001138">
    <property type="entry name" value="Zn2Cys6_DnaBD"/>
</dbReference>
<keyword evidence="4" id="KW-0539">Nucleus</keyword>
<dbReference type="AlphaFoldDB" id="A0A9W4ITN1"/>
<gene>
    <name evidence="7" type="ORF">PSALAMII_LOCUS2709</name>
</gene>
<evidence type="ECO:0000256" key="4">
    <source>
        <dbReference type="ARBA" id="ARBA00023242"/>
    </source>
</evidence>
<evidence type="ECO:0000256" key="5">
    <source>
        <dbReference type="SAM" id="MobiDB-lite"/>
    </source>
</evidence>
<dbReference type="GO" id="GO:0008270">
    <property type="term" value="F:zinc ion binding"/>
    <property type="evidence" value="ECO:0007669"/>
    <property type="project" value="InterPro"/>
</dbReference>
<sequence length="162" mass="18465">MDSPLRSPSPESSNKRINDDASDNPKPKKHRRSRHDPEPDWSALMREKISKSSSRVGQACDRCKLKKMKCTPDFYGCGCCLALNIPCKVTDRVTGETFVRGAAGRMCQEIDRLRQESVNQKQQIVNWQQKYVELQQSLDSVRGRLATPYSDDFGIYEVGAYF</sequence>
<feature type="compositionally biased region" description="Basic and acidic residues" evidence="5">
    <location>
        <begin position="13"/>
        <end position="26"/>
    </location>
</feature>
<evidence type="ECO:0000256" key="1">
    <source>
        <dbReference type="ARBA" id="ARBA00023015"/>
    </source>
</evidence>
<organism evidence="7 8">
    <name type="scientific">Penicillium salamii</name>
    <dbReference type="NCBI Taxonomy" id="1612424"/>
    <lineage>
        <taxon>Eukaryota</taxon>
        <taxon>Fungi</taxon>
        <taxon>Dikarya</taxon>
        <taxon>Ascomycota</taxon>
        <taxon>Pezizomycotina</taxon>
        <taxon>Eurotiomycetes</taxon>
        <taxon>Eurotiomycetidae</taxon>
        <taxon>Eurotiales</taxon>
        <taxon>Aspergillaceae</taxon>
        <taxon>Penicillium</taxon>
    </lineage>
</organism>
<dbReference type="InterPro" id="IPR036864">
    <property type="entry name" value="Zn2-C6_fun-type_DNA-bd_sf"/>
</dbReference>
<evidence type="ECO:0000259" key="6">
    <source>
        <dbReference type="PROSITE" id="PS00463"/>
    </source>
</evidence>
<evidence type="ECO:0000313" key="8">
    <source>
        <dbReference type="Proteomes" id="UP001152592"/>
    </source>
</evidence>
<proteinExistence type="predicted"/>
<protein>
    <recommendedName>
        <fullName evidence="6">Zn(2)-C6 fungal-type domain-containing protein</fullName>
    </recommendedName>
</protein>
<dbReference type="CDD" id="cd00067">
    <property type="entry name" value="GAL4"/>
    <property type="match status" value="1"/>
</dbReference>
<dbReference type="SUPFAM" id="SSF57701">
    <property type="entry name" value="Zn2/Cys6 DNA-binding domain"/>
    <property type="match status" value="1"/>
</dbReference>
<comment type="caution">
    <text evidence="7">The sequence shown here is derived from an EMBL/GenBank/DDBJ whole genome shotgun (WGS) entry which is preliminary data.</text>
</comment>
<accession>A0A9W4ITN1</accession>
<dbReference type="PROSITE" id="PS00463">
    <property type="entry name" value="ZN2_CY6_FUNGAL_1"/>
    <property type="match status" value="1"/>
</dbReference>
<dbReference type="Pfam" id="PF00172">
    <property type="entry name" value="Zn_clus"/>
    <property type="match status" value="1"/>
</dbReference>
<evidence type="ECO:0000313" key="7">
    <source>
        <dbReference type="EMBL" id="CAG8337052.1"/>
    </source>
</evidence>
<feature type="region of interest" description="Disordered" evidence="5">
    <location>
        <begin position="1"/>
        <end position="42"/>
    </location>
</feature>
<feature type="domain" description="Zn(2)-C6 fungal-type" evidence="6">
    <location>
        <begin position="59"/>
        <end position="87"/>
    </location>
</feature>
<keyword evidence="3" id="KW-0804">Transcription</keyword>